<dbReference type="Proteomes" id="UP000465240">
    <property type="component" value="Unassembled WGS sequence"/>
</dbReference>
<dbReference type="Gene3D" id="1.10.10.60">
    <property type="entry name" value="Homeodomain-like"/>
    <property type="match status" value="1"/>
</dbReference>
<proteinExistence type="predicted"/>
<dbReference type="Gene3D" id="1.10.357.10">
    <property type="entry name" value="Tetracycline Repressor, domain 2"/>
    <property type="match status" value="1"/>
</dbReference>
<dbReference type="PANTHER" id="PTHR30055:SF148">
    <property type="entry name" value="TETR-FAMILY TRANSCRIPTIONAL REGULATOR"/>
    <property type="match status" value="1"/>
</dbReference>
<protein>
    <recommendedName>
        <fullName evidence="3">HTH tetR-type domain-containing protein</fullName>
    </recommendedName>
</protein>
<evidence type="ECO:0000256" key="2">
    <source>
        <dbReference type="PROSITE-ProRule" id="PRU00335"/>
    </source>
</evidence>
<evidence type="ECO:0000256" key="1">
    <source>
        <dbReference type="ARBA" id="ARBA00023125"/>
    </source>
</evidence>
<dbReference type="InterPro" id="IPR001647">
    <property type="entry name" value="HTH_TetR"/>
</dbReference>
<dbReference type="EMBL" id="BLKX01000001">
    <property type="protein sequence ID" value="GFG78812.1"/>
    <property type="molecule type" value="Genomic_DNA"/>
</dbReference>
<dbReference type="InterPro" id="IPR009057">
    <property type="entry name" value="Homeodomain-like_sf"/>
</dbReference>
<feature type="domain" description="HTH tetR-type" evidence="3">
    <location>
        <begin position="19"/>
        <end position="79"/>
    </location>
</feature>
<evidence type="ECO:0000259" key="3">
    <source>
        <dbReference type="PROSITE" id="PS50977"/>
    </source>
</evidence>
<dbReference type="InterPro" id="IPR050109">
    <property type="entry name" value="HTH-type_TetR-like_transc_reg"/>
</dbReference>
<evidence type="ECO:0000313" key="4">
    <source>
        <dbReference type="EMBL" id="GFG78812.1"/>
    </source>
</evidence>
<gene>
    <name evidence="4" type="ORF">MPRG_20880</name>
</gene>
<feature type="DNA-binding region" description="H-T-H motif" evidence="2">
    <location>
        <begin position="42"/>
        <end position="61"/>
    </location>
</feature>
<dbReference type="PANTHER" id="PTHR30055">
    <property type="entry name" value="HTH-TYPE TRANSCRIPTIONAL REGULATOR RUTR"/>
    <property type="match status" value="1"/>
</dbReference>
<dbReference type="PROSITE" id="PS50977">
    <property type="entry name" value="HTH_TETR_2"/>
    <property type="match status" value="1"/>
</dbReference>
<dbReference type="Pfam" id="PF00440">
    <property type="entry name" value="TetR_N"/>
    <property type="match status" value="1"/>
</dbReference>
<evidence type="ECO:0000313" key="5">
    <source>
        <dbReference type="Proteomes" id="UP000465240"/>
    </source>
</evidence>
<name>A0ABQ1C3G3_9MYCO</name>
<dbReference type="SUPFAM" id="SSF46689">
    <property type="entry name" value="Homeodomain-like"/>
    <property type="match status" value="1"/>
</dbReference>
<comment type="caution">
    <text evidence="4">The sequence shown here is derived from an EMBL/GenBank/DDBJ whole genome shotgun (WGS) entry which is preliminary data.</text>
</comment>
<keyword evidence="1 2" id="KW-0238">DNA-binding</keyword>
<keyword evidence="5" id="KW-1185">Reference proteome</keyword>
<organism evidence="4 5">
    <name type="scientific">Mycobacterium paragordonae</name>
    <dbReference type="NCBI Taxonomy" id="1389713"/>
    <lineage>
        <taxon>Bacteria</taxon>
        <taxon>Bacillati</taxon>
        <taxon>Actinomycetota</taxon>
        <taxon>Actinomycetes</taxon>
        <taxon>Mycobacteriales</taxon>
        <taxon>Mycobacteriaceae</taxon>
        <taxon>Mycobacterium</taxon>
    </lineage>
</organism>
<reference evidence="4 5" key="1">
    <citation type="journal article" date="2019" name="Emerg. Microbes Infect.">
        <title>Comprehensive subspecies identification of 175 nontuberculous mycobacteria species based on 7547 genomic profiles.</title>
        <authorList>
            <person name="Matsumoto Y."/>
            <person name="Kinjo T."/>
            <person name="Motooka D."/>
            <person name="Nabeya D."/>
            <person name="Jung N."/>
            <person name="Uechi K."/>
            <person name="Horii T."/>
            <person name="Iida T."/>
            <person name="Fujita J."/>
            <person name="Nakamura S."/>
        </authorList>
    </citation>
    <scope>NUCLEOTIDE SEQUENCE [LARGE SCALE GENOMIC DNA]</scope>
    <source>
        <strain evidence="4 5">JCM 18565</strain>
    </source>
</reference>
<dbReference type="RefSeq" id="WP_120792553.1">
    <property type="nucleotide sequence ID" value="NZ_BLKX01000001.1"/>
</dbReference>
<accession>A0ABQ1C3G3</accession>
<sequence length="217" mass="23679">MTPGRGAQVGDAGEDARVIRTRADVARTAFDVLVREGSDALTHAHVAERAGYSKTTLYKHWPSRFDLAAIALEALGEVEHHQPTGDLRTDLIGELTTFRQAVLDHRLDQVLSAMAQWATDDMMREVRNKINTDGQRTIRGILQDAFDGAELEAAISMLSGTCEGAARGTCEGAARGTWLRFPGGNLAVRFPSRRLHGNDQAPREARASLTRWVMSAG</sequence>